<evidence type="ECO:0000313" key="5">
    <source>
        <dbReference type="Proteomes" id="UP000034723"/>
    </source>
</evidence>
<dbReference type="HOGENOM" id="CLU_017038_1_0_2"/>
<dbReference type="NCBIfam" id="TIGR03710">
    <property type="entry name" value="OAFO_sf"/>
    <property type="match status" value="1"/>
</dbReference>
<dbReference type="GO" id="GO:0006979">
    <property type="term" value="P:response to oxidative stress"/>
    <property type="evidence" value="ECO:0007669"/>
    <property type="project" value="TreeGrafter"/>
</dbReference>
<dbReference type="Gene3D" id="3.40.920.10">
    <property type="entry name" value="Pyruvate-ferredoxin oxidoreductase, PFOR, domain III"/>
    <property type="match status" value="1"/>
</dbReference>
<feature type="domain" description="Pyruvate/ketoisovalerate oxidoreductase catalytic" evidence="2">
    <location>
        <begin position="11"/>
        <end position="153"/>
    </location>
</feature>
<proteinExistence type="predicted"/>
<name>A0A0F7DB98_9EURY</name>
<gene>
    <name evidence="4" type="ORF">GAH_02013</name>
</gene>
<dbReference type="EMBL" id="CP011267">
    <property type="protein sequence ID" value="AKG90716.1"/>
    <property type="molecule type" value="Genomic_DNA"/>
</dbReference>
<sequence length="529" mass="58881">MDINICITGAAGDGVKEAGELCAKLFSELGYYAFVYQEYQSRIRGGHNASIVRVSDKPVHSHRKYYDLLVCLEDYVYRIHEPYVRGDIIYDTKFSCEKGGIGIPMTEIVKEANEPMIFRNAASLGAIAAYYSIDFGVLEDVFVRTFGEKAKDDVVISKAAYDHFLEHHQAKMSVERVGERREVVAGSKAIAEGLIAAGLEYYYAYPMTPASPILHYIIKKRRDIIAYQPESEIAAVNMAIGSAFAGKRSATGTSGGGFALMSESIGMAGMAEVPLLIIEAQRVGPSTGMATYHAQDDLNFVLYPSHGEFPLVVASPYTIEDAYKLSAELMNLAWKYQTPAILLTDKHLVESLQTAELHGAEIEETEIVRSSDGVMKRYELTESGVSRYAVPPAIAKFNSNEHTEYGITTDSAEVRKAMHDKRVRKEKLILEDVRGKGYVEYFKGKEAVVTWGSTFGALYEVVEELGYRLIVIRYLRPLVLPELEKAKVVECNRTGQLAGLLESRGVRVERVLKWDGRPFTPEELREVLG</sequence>
<evidence type="ECO:0000313" key="4">
    <source>
        <dbReference type="EMBL" id="AKG90716.1"/>
    </source>
</evidence>
<keyword evidence="5" id="KW-1185">Reference proteome</keyword>
<dbReference type="PANTHER" id="PTHR32154">
    <property type="entry name" value="PYRUVATE-FLAVODOXIN OXIDOREDUCTASE-RELATED"/>
    <property type="match status" value="1"/>
</dbReference>
<dbReference type="InterPro" id="IPR009014">
    <property type="entry name" value="Transketo_C/PFOR_II"/>
</dbReference>
<dbReference type="Gene3D" id="3.40.50.920">
    <property type="match status" value="1"/>
</dbReference>
<dbReference type="GO" id="GO:0044272">
    <property type="term" value="P:sulfur compound biosynthetic process"/>
    <property type="evidence" value="ECO:0007669"/>
    <property type="project" value="UniProtKB-ARBA"/>
</dbReference>
<dbReference type="Pfam" id="PF01855">
    <property type="entry name" value="POR_N"/>
    <property type="match status" value="1"/>
</dbReference>
<evidence type="ECO:0000259" key="2">
    <source>
        <dbReference type="Pfam" id="PF01558"/>
    </source>
</evidence>
<dbReference type="Proteomes" id="UP000034723">
    <property type="component" value="Chromosome"/>
</dbReference>
<dbReference type="PANTHER" id="PTHR32154:SF20">
    <property type="entry name" value="2-OXOGLUTARATE OXIDOREDUCTASE SUBUNIT KORA"/>
    <property type="match status" value="1"/>
</dbReference>
<dbReference type="PATRIC" id="fig|113653.22.peg.1980"/>
<dbReference type="FunCoup" id="A0A0F7DB98">
    <property type="interactions" value="60"/>
</dbReference>
<dbReference type="SUPFAM" id="SSF53323">
    <property type="entry name" value="Pyruvate-ferredoxin oxidoreductase, PFOR, domain III"/>
    <property type="match status" value="1"/>
</dbReference>
<dbReference type="Gene3D" id="3.40.50.970">
    <property type="match status" value="1"/>
</dbReference>
<dbReference type="Pfam" id="PF01558">
    <property type="entry name" value="POR"/>
    <property type="match status" value="1"/>
</dbReference>
<evidence type="ECO:0000259" key="3">
    <source>
        <dbReference type="Pfam" id="PF01855"/>
    </source>
</evidence>
<dbReference type="InterPro" id="IPR050722">
    <property type="entry name" value="Pyruvate:ferred/Flavod_OxRd"/>
</dbReference>
<dbReference type="InterPro" id="IPR002869">
    <property type="entry name" value="Pyrv_flavodox_OxRed_cen"/>
</dbReference>
<dbReference type="KEGG" id="gah:GAH_02013"/>
<dbReference type="RefSeq" id="WP_048096504.1">
    <property type="nucleotide sequence ID" value="NZ_CP011267.1"/>
</dbReference>
<dbReference type="SUPFAM" id="SSF52922">
    <property type="entry name" value="TK C-terminal domain-like"/>
    <property type="match status" value="1"/>
</dbReference>
<dbReference type="STRING" id="113653.GAH_02013"/>
<organism evidence="4 5">
    <name type="scientific">Geoglobus ahangari</name>
    <dbReference type="NCBI Taxonomy" id="113653"/>
    <lineage>
        <taxon>Archaea</taxon>
        <taxon>Methanobacteriati</taxon>
        <taxon>Methanobacteriota</taxon>
        <taxon>Archaeoglobi</taxon>
        <taxon>Archaeoglobales</taxon>
        <taxon>Archaeoglobaceae</taxon>
        <taxon>Geoglobus</taxon>
    </lineage>
</organism>
<dbReference type="GO" id="GO:0047553">
    <property type="term" value="F:2-oxoglutarate synthase activity"/>
    <property type="evidence" value="ECO:0007669"/>
    <property type="project" value="UniProtKB-EC"/>
</dbReference>
<dbReference type="InterPro" id="IPR002880">
    <property type="entry name" value="Pyrv_Fd/Flavodoxin_OxRdtase_N"/>
</dbReference>
<dbReference type="SUPFAM" id="SSF52518">
    <property type="entry name" value="Thiamin diphosphate-binding fold (THDP-binding)"/>
    <property type="match status" value="1"/>
</dbReference>
<dbReference type="GeneID" id="24804576"/>
<dbReference type="EC" id="1.2.7.3" evidence="4"/>
<dbReference type="InterPro" id="IPR029061">
    <property type="entry name" value="THDP-binding"/>
</dbReference>
<dbReference type="GO" id="GO:0006082">
    <property type="term" value="P:organic acid metabolic process"/>
    <property type="evidence" value="ECO:0007669"/>
    <property type="project" value="UniProtKB-ARBA"/>
</dbReference>
<dbReference type="AlphaFoldDB" id="A0A0F7DB98"/>
<reference evidence="4 5" key="1">
    <citation type="submission" date="2015-04" db="EMBL/GenBank/DDBJ databases">
        <title>The complete genome sequence of the hyperthermophilic, obligate iron-reducing archaeon Geoglobus ahangari strain 234T.</title>
        <authorList>
            <person name="Manzella M.P."/>
            <person name="Holmes D.E."/>
            <person name="Rocheleau J.M."/>
            <person name="Chung A."/>
            <person name="Reguera G."/>
            <person name="Kashefi K."/>
        </authorList>
    </citation>
    <scope>NUCLEOTIDE SEQUENCE [LARGE SCALE GENOMIC DNA]</scope>
    <source>
        <strain evidence="4 5">234</strain>
    </source>
</reference>
<dbReference type="CDD" id="cd07034">
    <property type="entry name" value="TPP_PYR_PFOR_IOR-alpha_like"/>
    <property type="match status" value="1"/>
</dbReference>
<feature type="domain" description="Pyruvate flavodoxin/ferredoxin oxidoreductase pyrimidine binding" evidence="3">
    <location>
        <begin position="193"/>
        <end position="418"/>
    </location>
</feature>
<dbReference type="InterPro" id="IPR019752">
    <property type="entry name" value="Pyrv/ketoisovalerate_OxRed_cat"/>
</dbReference>
<keyword evidence="1 4" id="KW-0560">Oxidoreductase</keyword>
<dbReference type="InterPro" id="IPR022367">
    <property type="entry name" value="2-oxoacid/accept_OxRdtase_asu"/>
</dbReference>
<accession>A0A0F7DB98</accession>
<protein>
    <submittedName>
        <fullName evidence="4">2-oxoacid:acceptor oxidoreductase, alpha subunit</fullName>
        <ecNumber evidence="4">1.2.7.3</ecNumber>
    </submittedName>
</protein>
<dbReference type="InParanoid" id="A0A0F7DB98"/>
<evidence type="ECO:0000256" key="1">
    <source>
        <dbReference type="ARBA" id="ARBA00023002"/>
    </source>
</evidence>